<name>A0ABW3YBC3_9ACTN</name>
<protein>
    <recommendedName>
        <fullName evidence="3">NAD(P)H-binding</fullName>
    </recommendedName>
</protein>
<evidence type="ECO:0000313" key="1">
    <source>
        <dbReference type="EMBL" id="MFD1321103.1"/>
    </source>
</evidence>
<dbReference type="SUPFAM" id="SSF51735">
    <property type="entry name" value="NAD(P)-binding Rossmann-fold domains"/>
    <property type="match status" value="1"/>
</dbReference>
<comment type="caution">
    <text evidence="1">The sequence shown here is derived from an EMBL/GenBank/DDBJ whole genome shotgun (WGS) entry which is preliminary data.</text>
</comment>
<organism evidence="1 2">
    <name type="scientific">Micromonospora sonneratiae</name>
    <dbReference type="NCBI Taxonomy" id="1184706"/>
    <lineage>
        <taxon>Bacteria</taxon>
        <taxon>Bacillati</taxon>
        <taxon>Actinomycetota</taxon>
        <taxon>Actinomycetes</taxon>
        <taxon>Micromonosporales</taxon>
        <taxon>Micromonosporaceae</taxon>
        <taxon>Micromonospora</taxon>
    </lineage>
</organism>
<accession>A0ABW3YBC3</accession>
<dbReference type="Gene3D" id="3.40.50.720">
    <property type="entry name" value="NAD(P)-binding Rossmann-like Domain"/>
    <property type="match status" value="1"/>
</dbReference>
<evidence type="ECO:0000313" key="2">
    <source>
        <dbReference type="Proteomes" id="UP001597260"/>
    </source>
</evidence>
<evidence type="ECO:0008006" key="3">
    <source>
        <dbReference type="Google" id="ProtNLM"/>
    </source>
</evidence>
<dbReference type="Proteomes" id="UP001597260">
    <property type="component" value="Unassembled WGS sequence"/>
</dbReference>
<dbReference type="InterPro" id="IPR036291">
    <property type="entry name" value="NAD(P)-bd_dom_sf"/>
</dbReference>
<sequence length="84" mass="9106">MTILVTGASGNTGRHVVDLLVRAVTRQPQALAPRAGVDVVEGDFQRPETWPTVLDRVEQVRLIGAALEEDVGTHPGYSVFEPSR</sequence>
<keyword evidence="2" id="KW-1185">Reference proteome</keyword>
<gene>
    <name evidence="1" type="ORF">ACFQ4H_08385</name>
</gene>
<proteinExistence type="predicted"/>
<dbReference type="RefSeq" id="WP_377568917.1">
    <property type="nucleotide sequence ID" value="NZ_JBHTMP010000009.1"/>
</dbReference>
<dbReference type="EMBL" id="JBHTMP010000009">
    <property type="protein sequence ID" value="MFD1321103.1"/>
    <property type="molecule type" value="Genomic_DNA"/>
</dbReference>
<reference evidence="2" key="1">
    <citation type="journal article" date="2019" name="Int. J. Syst. Evol. Microbiol.">
        <title>The Global Catalogue of Microorganisms (GCM) 10K type strain sequencing project: providing services to taxonomists for standard genome sequencing and annotation.</title>
        <authorList>
            <consortium name="The Broad Institute Genomics Platform"/>
            <consortium name="The Broad Institute Genome Sequencing Center for Infectious Disease"/>
            <person name="Wu L."/>
            <person name="Ma J."/>
        </authorList>
    </citation>
    <scope>NUCLEOTIDE SEQUENCE [LARGE SCALE GENOMIC DNA]</scope>
    <source>
        <strain evidence="2">JCM 31037</strain>
    </source>
</reference>